<evidence type="ECO:0000313" key="2">
    <source>
        <dbReference type="EMBL" id="KYF64273.1"/>
    </source>
</evidence>
<dbReference type="RefSeq" id="WP_061611777.1">
    <property type="nucleotide sequence ID" value="NZ_JEMA01000923.1"/>
</dbReference>
<dbReference type="PANTHER" id="PTHR47197:SF3">
    <property type="entry name" value="DIHYDRO-HEME D1 DEHYDROGENASE"/>
    <property type="match status" value="1"/>
</dbReference>
<dbReference type="InterPro" id="IPR015943">
    <property type="entry name" value="WD40/YVTN_repeat-like_dom_sf"/>
</dbReference>
<feature type="compositionally biased region" description="Pro residues" evidence="1">
    <location>
        <begin position="105"/>
        <end position="115"/>
    </location>
</feature>
<evidence type="ECO:0000256" key="1">
    <source>
        <dbReference type="SAM" id="MobiDB-lite"/>
    </source>
</evidence>
<organism evidence="2 3">
    <name type="scientific">Sorangium cellulosum</name>
    <name type="common">Polyangium cellulosum</name>
    <dbReference type="NCBI Taxonomy" id="56"/>
    <lineage>
        <taxon>Bacteria</taxon>
        <taxon>Pseudomonadati</taxon>
        <taxon>Myxococcota</taxon>
        <taxon>Polyangia</taxon>
        <taxon>Polyangiales</taxon>
        <taxon>Polyangiaceae</taxon>
        <taxon>Sorangium</taxon>
    </lineage>
</organism>
<dbReference type="EMBL" id="JEMA01000923">
    <property type="protein sequence ID" value="KYF64273.1"/>
    <property type="molecule type" value="Genomic_DNA"/>
</dbReference>
<sequence length="471" mass="49477">MSERRVPCPSCGVRVVEGARKCRACKAWLGERPRGSSASLSGREPRLTRVSVSVASGVAAVIIALVTSLKSPVGEAPPLTALTPEGAASPGVPDDAPNPAAFGPDPTPPPPPPEPTGRWRARDFRIGDVHPLDVVFNPSGTSIYVSGDDASLREYKLDSGEIIHKASVPAQGDHIRLLFDRYVAVLRHEDAARIPVMDTTAWDRDPVLLDVGRSPGDIVALPDGRTVVAATTDTKRVTKFELPTGVRLANITLPHATGQLFLVQAEGRPYIAALGALTHAGRPAGAWIDLFDPSESPFGATRRSIAVGREPREGDITADGGAVFFPDRLSNTAILLRVAGVTETRKAPVGVGPTAGYLLHDDRYGITLNAEARTASVIDLSTMAVKSTLPFRGVPRTGVTSPDRRTLFVALGGTQWPPVGSGVAVIAGDPPKVVASLPTGKGACAVAVSKDGARAVVASYWDRSITVLEQQ</sequence>
<evidence type="ECO:0000313" key="3">
    <source>
        <dbReference type="Proteomes" id="UP000075260"/>
    </source>
</evidence>
<reference evidence="2 3" key="1">
    <citation type="submission" date="2014-02" db="EMBL/GenBank/DDBJ databases">
        <title>The small core and large imbalanced accessory genome model reveals a collaborative survival strategy of Sorangium cellulosum strains in nature.</title>
        <authorList>
            <person name="Han K."/>
            <person name="Peng R."/>
            <person name="Blom J."/>
            <person name="Li Y.-Z."/>
        </authorList>
    </citation>
    <scope>NUCLEOTIDE SEQUENCE [LARGE SCALE GENOMIC DNA]</scope>
    <source>
        <strain evidence="2 3">So0008-312</strain>
    </source>
</reference>
<dbReference type="PANTHER" id="PTHR47197">
    <property type="entry name" value="PROTEIN NIRF"/>
    <property type="match status" value="1"/>
</dbReference>
<feature type="region of interest" description="Disordered" evidence="1">
    <location>
        <begin position="74"/>
        <end position="120"/>
    </location>
</feature>
<dbReference type="Gene3D" id="2.130.10.10">
    <property type="entry name" value="YVTN repeat-like/Quinoprotein amine dehydrogenase"/>
    <property type="match status" value="2"/>
</dbReference>
<dbReference type="InterPro" id="IPR051200">
    <property type="entry name" value="Host-pathogen_enzymatic-act"/>
</dbReference>
<accession>A0A150Q8N7</accession>
<dbReference type="AlphaFoldDB" id="A0A150Q8N7"/>
<gene>
    <name evidence="2" type="ORF">BE15_17730</name>
</gene>
<dbReference type="InterPro" id="IPR011048">
    <property type="entry name" value="Haem_d1_sf"/>
</dbReference>
<name>A0A150Q8N7_SORCE</name>
<dbReference type="OrthoDB" id="5483388at2"/>
<comment type="caution">
    <text evidence="2">The sequence shown here is derived from an EMBL/GenBank/DDBJ whole genome shotgun (WGS) entry which is preliminary data.</text>
</comment>
<dbReference type="Proteomes" id="UP000075260">
    <property type="component" value="Unassembled WGS sequence"/>
</dbReference>
<proteinExistence type="predicted"/>
<protein>
    <submittedName>
        <fullName evidence="2">Uncharacterized protein</fullName>
    </submittedName>
</protein>
<dbReference type="SUPFAM" id="SSF51004">
    <property type="entry name" value="C-terminal (heme d1) domain of cytochrome cd1-nitrite reductase"/>
    <property type="match status" value="1"/>
</dbReference>